<protein>
    <recommendedName>
        <fullName evidence="3">phosphatidylinositol-3,4,5-trisphosphate 3-phosphatase</fullName>
        <ecNumber evidence="3">3.1.3.67</ecNumber>
    </recommendedName>
</protein>
<dbReference type="GO" id="GO:0004725">
    <property type="term" value="F:protein tyrosine phosphatase activity"/>
    <property type="evidence" value="ECO:0007669"/>
    <property type="project" value="TreeGrafter"/>
</dbReference>
<feature type="compositionally biased region" description="Low complexity" evidence="6">
    <location>
        <begin position="210"/>
        <end position="226"/>
    </location>
</feature>
<dbReference type="OrthoDB" id="16692at2759"/>
<dbReference type="KEGG" id="hazt:108665213"/>
<dbReference type="InterPro" id="IPR029023">
    <property type="entry name" value="Tensin_phosphatase"/>
</dbReference>
<dbReference type="Proteomes" id="UP000694843">
    <property type="component" value="Unplaced"/>
</dbReference>
<comment type="subcellular location">
    <subcellularLocation>
        <location evidence="1">Cell projection</location>
        <location evidence="1">Neuron projection</location>
    </subcellularLocation>
</comment>
<dbReference type="GO" id="GO:0043005">
    <property type="term" value="C:neuron projection"/>
    <property type="evidence" value="ECO:0007669"/>
    <property type="project" value="UniProtKB-SubCell"/>
</dbReference>
<feature type="non-terminal residue" evidence="10">
    <location>
        <position position="226"/>
    </location>
</feature>
<feature type="domain" description="Phosphatase tensin-type" evidence="8">
    <location>
        <begin position="15"/>
        <end position="186"/>
    </location>
</feature>
<reference evidence="10" key="1">
    <citation type="submission" date="2025-08" db="UniProtKB">
        <authorList>
            <consortium name="RefSeq"/>
        </authorList>
    </citation>
    <scope>IDENTIFICATION</scope>
</reference>
<dbReference type="PANTHER" id="PTHR12305:SF81">
    <property type="entry name" value="PHOSPHATIDYLINOSITOL 3,4,5-TRISPHOSPHATE 3-PHOSPHATASE AND DUAL-SPECIFICITY PROTEIN PHOSPHATASE PTEN"/>
    <property type="match status" value="1"/>
</dbReference>
<dbReference type="GO" id="GO:0005829">
    <property type="term" value="C:cytosol"/>
    <property type="evidence" value="ECO:0007669"/>
    <property type="project" value="TreeGrafter"/>
</dbReference>
<dbReference type="SMART" id="SM00404">
    <property type="entry name" value="PTPc_motif"/>
    <property type="match status" value="1"/>
</dbReference>
<evidence type="ECO:0000313" key="10">
    <source>
        <dbReference type="RefSeq" id="XP_018007435.1"/>
    </source>
</evidence>
<dbReference type="PROSITE" id="PS50056">
    <property type="entry name" value="TYR_PHOSPHATASE_2"/>
    <property type="match status" value="1"/>
</dbReference>
<evidence type="ECO:0000256" key="4">
    <source>
        <dbReference type="ARBA" id="ARBA00022801"/>
    </source>
</evidence>
<evidence type="ECO:0000259" key="8">
    <source>
        <dbReference type="PROSITE" id="PS51181"/>
    </source>
</evidence>
<evidence type="ECO:0000256" key="1">
    <source>
        <dbReference type="ARBA" id="ARBA00004487"/>
    </source>
</evidence>
<dbReference type="GO" id="GO:0048870">
    <property type="term" value="P:cell motility"/>
    <property type="evidence" value="ECO:0007669"/>
    <property type="project" value="TreeGrafter"/>
</dbReference>
<name>A0A8B7N1K6_HYAAZ</name>
<dbReference type="GO" id="GO:0016314">
    <property type="term" value="F:phosphatidylinositol-3,4,5-trisphosphate 3-phosphatase activity"/>
    <property type="evidence" value="ECO:0007669"/>
    <property type="project" value="UniProtKB-EC"/>
</dbReference>
<evidence type="ECO:0000256" key="3">
    <source>
        <dbReference type="ARBA" id="ARBA00013015"/>
    </source>
</evidence>
<evidence type="ECO:0000313" key="9">
    <source>
        <dbReference type="Proteomes" id="UP000694843"/>
    </source>
</evidence>
<evidence type="ECO:0000256" key="2">
    <source>
        <dbReference type="ARBA" id="ARBA00007881"/>
    </source>
</evidence>
<dbReference type="PROSITE" id="PS51181">
    <property type="entry name" value="PPASE_TENSIN"/>
    <property type="match status" value="1"/>
</dbReference>
<dbReference type="SMART" id="SM01301">
    <property type="entry name" value="PTPlike_phytase"/>
    <property type="match status" value="1"/>
</dbReference>
<keyword evidence="9" id="KW-1185">Reference proteome</keyword>
<dbReference type="GO" id="GO:0051896">
    <property type="term" value="P:regulation of phosphatidylinositol 3-kinase/protein kinase B signal transduction"/>
    <property type="evidence" value="ECO:0007669"/>
    <property type="project" value="TreeGrafter"/>
</dbReference>
<organism evidence="9 10">
    <name type="scientific">Hyalella azteca</name>
    <name type="common">Amphipod</name>
    <dbReference type="NCBI Taxonomy" id="294128"/>
    <lineage>
        <taxon>Eukaryota</taxon>
        <taxon>Metazoa</taxon>
        <taxon>Ecdysozoa</taxon>
        <taxon>Arthropoda</taxon>
        <taxon>Crustacea</taxon>
        <taxon>Multicrustacea</taxon>
        <taxon>Malacostraca</taxon>
        <taxon>Eumalacostraca</taxon>
        <taxon>Peracarida</taxon>
        <taxon>Amphipoda</taxon>
        <taxon>Senticaudata</taxon>
        <taxon>Talitrida</taxon>
        <taxon>Talitroidea</taxon>
        <taxon>Hyalellidae</taxon>
        <taxon>Hyalella</taxon>
    </lineage>
</organism>
<dbReference type="Pfam" id="PF22785">
    <property type="entry name" value="Tc-R-P"/>
    <property type="match status" value="1"/>
</dbReference>
<dbReference type="GO" id="GO:0005634">
    <property type="term" value="C:nucleus"/>
    <property type="evidence" value="ECO:0007669"/>
    <property type="project" value="TreeGrafter"/>
</dbReference>
<dbReference type="Gene3D" id="3.90.190.10">
    <property type="entry name" value="Protein tyrosine phosphatase superfamily"/>
    <property type="match status" value="1"/>
</dbReference>
<dbReference type="PANTHER" id="PTHR12305">
    <property type="entry name" value="PHOSPHATASE WITH HOMOLOGY TO TENSIN"/>
    <property type="match status" value="1"/>
</dbReference>
<comment type="similarity">
    <text evidence="2">Belongs to the PTEN phosphatase protein family.</text>
</comment>
<dbReference type="GeneID" id="108665213"/>
<dbReference type="CDD" id="cd14509">
    <property type="entry name" value="PTP_PTEN"/>
    <property type="match status" value="1"/>
</dbReference>
<dbReference type="GO" id="GO:0005886">
    <property type="term" value="C:plasma membrane"/>
    <property type="evidence" value="ECO:0007669"/>
    <property type="project" value="TreeGrafter"/>
</dbReference>
<dbReference type="PROSITE" id="PS00383">
    <property type="entry name" value="TYR_PHOSPHATASE_1"/>
    <property type="match status" value="1"/>
</dbReference>
<dbReference type="InterPro" id="IPR016130">
    <property type="entry name" value="Tyr_Pase_AS"/>
</dbReference>
<dbReference type="RefSeq" id="XP_018007435.1">
    <property type="nucleotide sequence ID" value="XM_018151946.2"/>
</dbReference>
<gene>
    <name evidence="10" type="primary">LOC108665213</name>
</gene>
<proteinExistence type="inferred from homology"/>
<dbReference type="InterPro" id="IPR029021">
    <property type="entry name" value="Prot-tyrosine_phosphatase-like"/>
</dbReference>
<dbReference type="InterPro" id="IPR051281">
    <property type="entry name" value="Dual-spec_lipid-protein_phosph"/>
</dbReference>
<dbReference type="SUPFAM" id="SSF52799">
    <property type="entry name" value="(Phosphotyrosine protein) phosphatases II"/>
    <property type="match status" value="1"/>
</dbReference>
<dbReference type="GO" id="GO:0046856">
    <property type="term" value="P:phosphatidylinositol dephosphorylation"/>
    <property type="evidence" value="ECO:0007669"/>
    <property type="project" value="TreeGrafter"/>
</dbReference>
<dbReference type="GO" id="GO:0043491">
    <property type="term" value="P:phosphatidylinositol 3-kinase/protein kinase B signal transduction"/>
    <property type="evidence" value="ECO:0007669"/>
    <property type="project" value="TreeGrafter"/>
</dbReference>
<dbReference type="InterPro" id="IPR003595">
    <property type="entry name" value="Tyr_Pase_cat"/>
</dbReference>
<feature type="domain" description="Tyrosine specific protein phosphatases" evidence="7">
    <location>
        <begin position="96"/>
        <end position="176"/>
    </location>
</feature>
<feature type="region of interest" description="Disordered" evidence="6">
    <location>
        <begin position="207"/>
        <end position="226"/>
    </location>
</feature>
<dbReference type="FunFam" id="3.90.190.10:FF:000029">
    <property type="entry name" value="Phosphatidylinositol 3,4,5-trisphosphate 3-phosphatase and dual-specificity protein phosphatase PTEN"/>
    <property type="match status" value="1"/>
</dbReference>
<dbReference type="InterPro" id="IPR045101">
    <property type="entry name" value="PTP_PTEN"/>
</dbReference>
<dbReference type="EC" id="3.1.3.67" evidence="3"/>
<keyword evidence="5" id="KW-0904">Protein phosphatase</keyword>
<evidence type="ECO:0000256" key="6">
    <source>
        <dbReference type="SAM" id="MobiDB-lite"/>
    </source>
</evidence>
<dbReference type="OMA" id="STHAEYN"/>
<dbReference type="InterPro" id="IPR000387">
    <property type="entry name" value="Tyr_Pase_dom"/>
</dbReference>
<keyword evidence="4" id="KW-0378">Hydrolase</keyword>
<sequence>MSLAPIKNLVSKQKRRFTEDGFNLDLTYITDNLIAMGFPAQNLEGVYRNHIDDVYKFLEEKHKDYYMIYNLCSERSYDGKKFHERVRNYPFDDHNPPALEAIKPLCDDIDHWLKADRRHVAVVHCKAGKGRTGVMICCYLLHARVITDASVALEFYGVQRTKNRKGVTIPSQRRYVGYYAKLLQPDFVYRPPLLQLKEAVIHHPNLNLNSSKSKPSSTTPTSTSTP</sequence>
<accession>A0A8B7N1K6</accession>
<dbReference type="GO" id="GO:0008285">
    <property type="term" value="P:negative regulation of cell population proliferation"/>
    <property type="evidence" value="ECO:0007669"/>
    <property type="project" value="TreeGrafter"/>
</dbReference>
<evidence type="ECO:0000259" key="7">
    <source>
        <dbReference type="PROSITE" id="PS50056"/>
    </source>
</evidence>
<dbReference type="AlphaFoldDB" id="A0A8B7N1K6"/>
<evidence type="ECO:0000256" key="5">
    <source>
        <dbReference type="ARBA" id="ARBA00022912"/>
    </source>
</evidence>